<dbReference type="EMBL" id="VMHE01000023">
    <property type="protein sequence ID" value="TSJ61838.1"/>
    <property type="molecule type" value="Genomic_DNA"/>
</dbReference>
<reference evidence="2 3" key="1">
    <citation type="submission" date="2019-07" db="EMBL/GenBank/DDBJ databases">
        <title>Allobacillus sp. nov. SKP isolated from shrimp paste of Euphausiacea.</title>
        <authorList>
            <person name="Kanchanasin P."/>
            <person name="Tanasupawat S."/>
            <person name="Shi W."/>
            <person name="Wu L."/>
            <person name="Ma J."/>
        </authorList>
    </citation>
    <scope>NUCLEOTIDE SEQUENCE [LARGE SCALE GENOMIC DNA]</scope>
    <source>
        <strain evidence="2 3">SKP4-8</strain>
    </source>
</reference>
<feature type="region of interest" description="Disordered" evidence="1">
    <location>
        <begin position="92"/>
        <end position="111"/>
    </location>
</feature>
<dbReference type="Proteomes" id="UP000316425">
    <property type="component" value="Unassembled WGS sequence"/>
</dbReference>
<dbReference type="OrthoDB" id="2973044at2"/>
<dbReference type="AlphaFoldDB" id="A0A556PBT8"/>
<dbReference type="RefSeq" id="WP_144089312.1">
    <property type="nucleotide sequence ID" value="NZ_VMHE01000023.1"/>
</dbReference>
<accession>A0A556PBT8</accession>
<proteinExistence type="predicted"/>
<evidence type="ECO:0000256" key="1">
    <source>
        <dbReference type="SAM" id="MobiDB-lite"/>
    </source>
</evidence>
<evidence type="ECO:0000313" key="2">
    <source>
        <dbReference type="EMBL" id="TSJ61838.1"/>
    </source>
</evidence>
<protein>
    <submittedName>
        <fullName evidence="2">Uncharacterized protein</fullName>
    </submittedName>
</protein>
<keyword evidence="3" id="KW-1185">Reference proteome</keyword>
<name>A0A556PBT8_9BACI</name>
<organism evidence="2 3">
    <name type="scientific">Allobacillus salarius</name>
    <dbReference type="NCBI Taxonomy" id="1955272"/>
    <lineage>
        <taxon>Bacteria</taxon>
        <taxon>Bacillati</taxon>
        <taxon>Bacillota</taxon>
        <taxon>Bacilli</taxon>
        <taxon>Bacillales</taxon>
        <taxon>Bacillaceae</taxon>
        <taxon>Allobacillus</taxon>
    </lineage>
</organism>
<comment type="caution">
    <text evidence="2">The sequence shown here is derived from an EMBL/GenBank/DDBJ whole genome shotgun (WGS) entry which is preliminary data.</text>
</comment>
<sequence>MKLKKVLLDILGYISFSAPYPDVDTNDISNNLKVLKRTQWFQALMKDEKHRELIVHNKDVRYEIGYLNTERLKRNAHKDRYKNKIQKILEKEKRSFQKEQSSSRIAFPNQP</sequence>
<gene>
    <name evidence="2" type="ORF">FPQ13_10635</name>
</gene>
<evidence type="ECO:0000313" key="3">
    <source>
        <dbReference type="Proteomes" id="UP000316425"/>
    </source>
</evidence>